<dbReference type="EMBL" id="CP126213">
    <property type="protein sequence ID" value="WIA15372.1"/>
    <property type="molecule type" value="Genomic_DNA"/>
</dbReference>
<keyword evidence="2" id="KW-1185">Reference proteome</keyword>
<proteinExistence type="predicted"/>
<protein>
    <submittedName>
        <fullName evidence="1">Uncharacterized protein</fullName>
    </submittedName>
</protein>
<organism evidence="1 2">
    <name type="scientific">Tetradesmus obliquus</name>
    <name type="common">Green alga</name>
    <name type="synonym">Acutodesmus obliquus</name>
    <dbReference type="NCBI Taxonomy" id="3088"/>
    <lineage>
        <taxon>Eukaryota</taxon>
        <taxon>Viridiplantae</taxon>
        <taxon>Chlorophyta</taxon>
        <taxon>core chlorophytes</taxon>
        <taxon>Chlorophyceae</taxon>
        <taxon>CS clade</taxon>
        <taxon>Sphaeropleales</taxon>
        <taxon>Scenedesmaceae</taxon>
        <taxon>Tetradesmus</taxon>
    </lineage>
</organism>
<gene>
    <name evidence="1" type="ORF">OEZ85_002035</name>
</gene>
<sequence>MPMDPTAAVAAYAAGSLGYSINAQGFLLFYVLGAVKVLGDLGLIGPEAVTASRGTASLVSAAVCSRTPYDHILAALQQYWGASNDAALSLSSRRALLRQAADQMLAADAHTLCSSRAFIQTRSLAGEGLSQRMLMPHAKWLSYMLLPPSIKTLSYMHYLGRVDAYVWANSTGLVKAAVAEQQQQLTGLLLQDISSLDRVDALFQKFVQWQSRQ</sequence>
<evidence type="ECO:0000313" key="2">
    <source>
        <dbReference type="Proteomes" id="UP001244341"/>
    </source>
</evidence>
<name>A0ABY8U293_TETOB</name>
<accession>A0ABY8U293</accession>
<evidence type="ECO:0000313" key="1">
    <source>
        <dbReference type="EMBL" id="WIA15372.1"/>
    </source>
</evidence>
<reference evidence="1 2" key="1">
    <citation type="submission" date="2023-05" db="EMBL/GenBank/DDBJ databases">
        <title>A 100% complete, gapless, phased diploid assembly of the Scenedesmus obliquus UTEX 3031 genome.</title>
        <authorList>
            <person name="Biondi T.C."/>
            <person name="Hanschen E.R."/>
            <person name="Kwon T."/>
            <person name="Eng W."/>
            <person name="Kruse C.P.S."/>
            <person name="Koehler S.I."/>
            <person name="Kunde Y."/>
            <person name="Gleasner C.D."/>
            <person name="You Mak K.T."/>
            <person name="Polle J."/>
            <person name="Hovde B.T."/>
            <person name="Starkenburg S.R."/>
        </authorList>
    </citation>
    <scope>NUCLEOTIDE SEQUENCE [LARGE SCALE GENOMIC DNA]</scope>
    <source>
        <strain evidence="1 2">DOE0152z</strain>
    </source>
</reference>
<dbReference type="Proteomes" id="UP001244341">
    <property type="component" value="Chromosome 6b"/>
</dbReference>